<proteinExistence type="predicted"/>
<feature type="transmembrane region" description="Helical" evidence="1">
    <location>
        <begin position="160"/>
        <end position="179"/>
    </location>
</feature>
<feature type="transmembrane region" description="Helical" evidence="1">
    <location>
        <begin position="121"/>
        <end position="140"/>
    </location>
</feature>
<keyword evidence="1" id="KW-1133">Transmembrane helix</keyword>
<gene>
    <name evidence="2" type="ORF">C6V83_02025</name>
</gene>
<feature type="transmembrane region" description="Helical" evidence="1">
    <location>
        <begin position="15"/>
        <end position="35"/>
    </location>
</feature>
<dbReference type="EMBL" id="CP027433">
    <property type="protein sequence ID" value="AVL99256.1"/>
    <property type="molecule type" value="Genomic_DNA"/>
</dbReference>
<keyword evidence="1" id="KW-0472">Membrane</keyword>
<dbReference type="AlphaFoldDB" id="A0A2S0KC42"/>
<reference evidence="2 3" key="1">
    <citation type="submission" date="2018-03" db="EMBL/GenBank/DDBJ databases">
        <title>Characteristics and genome of n-alkane degrading marine bacteria Gordonia iterans isolated from crude oil contaminated in Tae-an, South Korea.</title>
        <authorList>
            <person name="Lee S.-S."/>
            <person name="Kim H."/>
        </authorList>
    </citation>
    <scope>NUCLEOTIDE SEQUENCE [LARGE SCALE GENOMIC DNA]</scope>
    <source>
        <strain evidence="2 3">Co17</strain>
    </source>
</reference>
<keyword evidence="1" id="KW-0812">Transmembrane</keyword>
<dbReference type="Proteomes" id="UP000239814">
    <property type="component" value="Chromosome"/>
</dbReference>
<dbReference type="KEGG" id="git:C6V83_02025"/>
<name>A0A2S0KC42_9ACTN</name>
<feature type="transmembrane region" description="Helical" evidence="1">
    <location>
        <begin position="186"/>
        <end position="204"/>
    </location>
</feature>
<evidence type="ECO:0000256" key="1">
    <source>
        <dbReference type="SAM" id="Phobius"/>
    </source>
</evidence>
<keyword evidence="3" id="KW-1185">Reference proteome</keyword>
<evidence type="ECO:0000313" key="2">
    <source>
        <dbReference type="EMBL" id="AVL99256.1"/>
    </source>
</evidence>
<feature type="transmembrane region" description="Helical" evidence="1">
    <location>
        <begin position="56"/>
        <end position="80"/>
    </location>
</feature>
<evidence type="ECO:0008006" key="4">
    <source>
        <dbReference type="Google" id="ProtNLM"/>
    </source>
</evidence>
<evidence type="ECO:0000313" key="3">
    <source>
        <dbReference type="Proteomes" id="UP000239814"/>
    </source>
</evidence>
<accession>A0A2S0KC42</accession>
<sequence>MTSWFSHTIVASGRLPLFLMAVGFLLTFLFIRFSTRMIRAQVRWWPGNITPGGLHIHHVVFGLVTVLASGFSLVALANYHTPVTNAVLGTSFGIGAALVLDEFAMVLHLRDVYWTREGRSSIDAVFAALAITVLFVLGLHPVGLSGEFAEYETDRQASTLATTLAVLCVQYLLAVVVLVKGKIWTGLLGLFLPVLLVVGAIRLARPASPWARRFYRDRPAKRGRAERRELRYREPVRRSKIRLQEAVAGRFDLDGHDDPVPRSEQR</sequence>
<protein>
    <recommendedName>
        <fullName evidence="4">Integral membrane protein</fullName>
    </recommendedName>
</protein>
<dbReference type="RefSeq" id="WP_105940991.1">
    <property type="nucleotide sequence ID" value="NZ_CP027433.1"/>
</dbReference>
<feature type="transmembrane region" description="Helical" evidence="1">
    <location>
        <begin position="86"/>
        <end position="109"/>
    </location>
</feature>
<dbReference type="OrthoDB" id="8535577at2"/>
<organism evidence="2 3">
    <name type="scientific">Gordonia iterans</name>
    <dbReference type="NCBI Taxonomy" id="1004901"/>
    <lineage>
        <taxon>Bacteria</taxon>
        <taxon>Bacillati</taxon>
        <taxon>Actinomycetota</taxon>
        <taxon>Actinomycetes</taxon>
        <taxon>Mycobacteriales</taxon>
        <taxon>Gordoniaceae</taxon>
        <taxon>Gordonia</taxon>
    </lineage>
</organism>